<evidence type="ECO:0000256" key="1">
    <source>
        <dbReference type="SAM" id="Coils"/>
    </source>
</evidence>
<accession>A0AAV5J5P8</accession>
<comment type="caution">
    <text evidence="2">The sequence shown here is derived from an EMBL/GenBank/DDBJ whole genome shotgun (WGS) entry which is preliminary data.</text>
</comment>
<feature type="coiled-coil region" evidence="1">
    <location>
        <begin position="3"/>
        <end position="30"/>
    </location>
</feature>
<gene>
    <name evidence="2" type="ORF">SLEP1_g18601</name>
</gene>
<dbReference type="AlphaFoldDB" id="A0AAV5J5P8"/>
<organism evidence="2 3">
    <name type="scientific">Rubroshorea leprosula</name>
    <dbReference type="NCBI Taxonomy" id="152421"/>
    <lineage>
        <taxon>Eukaryota</taxon>
        <taxon>Viridiplantae</taxon>
        <taxon>Streptophyta</taxon>
        <taxon>Embryophyta</taxon>
        <taxon>Tracheophyta</taxon>
        <taxon>Spermatophyta</taxon>
        <taxon>Magnoliopsida</taxon>
        <taxon>eudicotyledons</taxon>
        <taxon>Gunneridae</taxon>
        <taxon>Pentapetalae</taxon>
        <taxon>rosids</taxon>
        <taxon>malvids</taxon>
        <taxon>Malvales</taxon>
        <taxon>Dipterocarpaceae</taxon>
        <taxon>Rubroshorea</taxon>
    </lineage>
</organism>
<reference evidence="2 3" key="1">
    <citation type="journal article" date="2021" name="Commun. Biol.">
        <title>The genome of Shorea leprosula (Dipterocarpaceae) highlights the ecological relevance of drought in aseasonal tropical rainforests.</title>
        <authorList>
            <person name="Ng K.K.S."/>
            <person name="Kobayashi M.J."/>
            <person name="Fawcett J.A."/>
            <person name="Hatakeyama M."/>
            <person name="Paape T."/>
            <person name="Ng C.H."/>
            <person name="Ang C.C."/>
            <person name="Tnah L.H."/>
            <person name="Lee C.T."/>
            <person name="Nishiyama T."/>
            <person name="Sese J."/>
            <person name="O'Brien M.J."/>
            <person name="Copetti D."/>
            <person name="Mohd Noor M.I."/>
            <person name="Ong R.C."/>
            <person name="Putra M."/>
            <person name="Sireger I.Z."/>
            <person name="Indrioko S."/>
            <person name="Kosugi Y."/>
            <person name="Izuno A."/>
            <person name="Isagi Y."/>
            <person name="Lee S.L."/>
            <person name="Shimizu K.K."/>
        </authorList>
    </citation>
    <scope>NUCLEOTIDE SEQUENCE [LARGE SCALE GENOMIC DNA]</scope>
    <source>
        <strain evidence="2">214</strain>
    </source>
</reference>
<evidence type="ECO:0000313" key="3">
    <source>
        <dbReference type="Proteomes" id="UP001054252"/>
    </source>
</evidence>
<name>A0AAV5J5P8_9ROSI</name>
<keyword evidence="3" id="KW-1185">Reference proteome</keyword>
<protein>
    <submittedName>
        <fullName evidence="2">Uncharacterized protein</fullName>
    </submittedName>
</protein>
<keyword evidence="1" id="KW-0175">Coiled coil</keyword>
<proteinExistence type="predicted"/>
<sequence>MEKARLISKLTALDETLKTLKKKNDKTDNEIPSACCIEELATNKLVTPVIELPKLEYHMIMMSWNINVLKNLMSITCFSRQSITCFFLISCRQRHH</sequence>
<dbReference type="Proteomes" id="UP001054252">
    <property type="component" value="Unassembled WGS sequence"/>
</dbReference>
<dbReference type="EMBL" id="BPVZ01000025">
    <property type="protein sequence ID" value="GKV06753.1"/>
    <property type="molecule type" value="Genomic_DNA"/>
</dbReference>
<evidence type="ECO:0000313" key="2">
    <source>
        <dbReference type="EMBL" id="GKV06753.1"/>
    </source>
</evidence>